<organism evidence="2 3">
    <name type="scientific">Nocardia brasiliensis</name>
    <dbReference type="NCBI Taxonomy" id="37326"/>
    <lineage>
        <taxon>Bacteria</taxon>
        <taxon>Bacillati</taxon>
        <taxon>Actinomycetota</taxon>
        <taxon>Actinomycetes</taxon>
        <taxon>Mycobacteriales</taxon>
        <taxon>Nocardiaceae</taxon>
        <taxon>Nocardia</taxon>
    </lineage>
</organism>
<dbReference type="Proteomes" id="UP000501705">
    <property type="component" value="Chromosome"/>
</dbReference>
<feature type="region of interest" description="Disordered" evidence="1">
    <location>
        <begin position="1"/>
        <end position="110"/>
    </location>
</feature>
<evidence type="ECO:0000313" key="2">
    <source>
        <dbReference type="EMBL" id="QIS03502.1"/>
    </source>
</evidence>
<protein>
    <submittedName>
        <fullName evidence="2">Uncharacterized protein</fullName>
    </submittedName>
</protein>
<sequence length="110" mass="12147">MRSACAAPRPRTEAEQRRDPHGQPGPLGPYDHAEHGAGERARPGRTGRRAEQSGVVVADLFDPQRQQEERTGEQRAQQDRPNGWMNWAMPSGDSSRSTSESTVSPRARST</sequence>
<evidence type="ECO:0000256" key="1">
    <source>
        <dbReference type="SAM" id="MobiDB-lite"/>
    </source>
</evidence>
<feature type="compositionally biased region" description="Basic and acidic residues" evidence="1">
    <location>
        <begin position="65"/>
        <end position="78"/>
    </location>
</feature>
<gene>
    <name evidence="2" type="ORF">F5X71_15285</name>
</gene>
<feature type="compositionally biased region" description="Basic and acidic residues" evidence="1">
    <location>
        <begin position="10"/>
        <end position="21"/>
    </location>
</feature>
<reference evidence="2 3" key="1">
    <citation type="journal article" date="2019" name="ACS Chem. Biol.">
        <title>Identification and Mobilization of a Cryptic Antibiotic Biosynthesis Gene Locus from a Human-Pathogenic Nocardia Isolate.</title>
        <authorList>
            <person name="Herisse M."/>
            <person name="Ishida K."/>
            <person name="Porter J.L."/>
            <person name="Howden B."/>
            <person name="Hertweck C."/>
            <person name="Stinear T.P."/>
            <person name="Pidot S.J."/>
        </authorList>
    </citation>
    <scope>NUCLEOTIDE SEQUENCE [LARGE SCALE GENOMIC DNA]</scope>
    <source>
        <strain evidence="2 3">AUSMDU00024985</strain>
    </source>
</reference>
<dbReference type="EMBL" id="CP046171">
    <property type="protein sequence ID" value="QIS03502.1"/>
    <property type="molecule type" value="Genomic_DNA"/>
</dbReference>
<proteinExistence type="predicted"/>
<feature type="compositionally biased region" description="Low complexity" evidence="1">
    <location>
        <begin position="91"/>
        <end position="104"/>
    </location>
</feature>
<feature type="compositionally biased region" description="Basic and acidic residues" evidence="1">
    <location>
        <begin position="31"/>
        <end position="42"/>
    </location>
</feature>
<dbReference type="AlphaFoldDB" id="A0A6G9XRC9"/>
<dbReference type="RefSeq" id="WP_167462571.1">
    <property type="nucleotide sequence ID" value="NZ_CP046171.1"/>
</dbReference>
<name>A0A6G9XRC9_NOCBR</name>
<evidence type="ECO:0000313" key="3">
    <source>
        <dbReference type="Proteomes" id="UP000501705"/>
    </source>
</evidence>
<accession>A0A6G9XRC9</accession>